<sequence>MSRPSATQSQNVNNFLSERSSTRLAKPPGGGSTMGSLIFGGDNAATCDDRKGRRGMGSRPEHCSGSQVFHHDMGAIVKTNNSSNNNSKETEKYQRQQQEYLQQQQDRRISVNNQGSSDIFLRNAPVAIAGDRRTKRMYGGGQSDFKLS</sequence>
<dbReference type="RefSeq" id="XP_008872146.1">
    <property type="nucleotide sequence ID" value="XM_008873924.1"/>
</dbReference>
<gene>
    <name evidence="2" type="ORF">H310_08243</name>
</gene>
<protein>
    <submittedName>
        <fullName evidence="2">Uncharacterized protein</fullName>
    </submittedName>
</protein>
<evidence type="ECO:0000313" key="2">
    <source>
        <dbReference type="EMBL" id="ETV99590.1"/>
    </source>
</evidence>
<name>A0A024TZI9_9STRA</name>
<dbReference type="AlphaFoldDB" id="A0A024TZI9"/>
<dbReference type="OrthoDB" id="167024at2759"/>
<dbReference type="EMBL" id="KI913967">
    <property type="protein sequence ID" value="ETV99590.1"/>
    <property type="molecule type" value="Genomic_DNA"/>
</dbReference>
<reference evidence="2" key="1">
    <citation type="submission" date="2013-12" db="EMBL/GenBank/DDBJ databases">
        <title>The Genome Sequence of Aphanomyces invadans NJM9701.</title>
        <authorList>
            <consortium name="The Broad Institute Genomics Platform"/>
            <person name="Russ C."/>
            <person name="Tyler B."/>
            <person name="van West P."/>
            <person name="Dieguez-Uribeondo J."/>
            <person name="Young S.K."/>
            <person name="Zeng Q."/>
            <person name="Gargeya S."/>
            <person name="Fitzgerald M."/>
            <person name="Abouelleil A."/>
            <person name="Alvarado L."/>
            <person name="Chapman S.B."/>
            <person name="Gainer-Dewar J."/>
            <person name="Goldberg J."/>
            <person name="Griggs A."/>
            <person name="Gujja S."/>
            <person name="Hansen M."/>
            <person name="Howarth C."/>
            <person name="Imamovic A."/>
            <person name="Ireland A."/>
            <person name="Larimer J."/>
            <person name="McCowan C."/>
            <person name="Murphy C."/>
            <person name="Pearson M."/>
            <person name="Poon T.W."/>
            <person name="Priest M."/>
            <person name="Roberts A."/>
            <person name="Saif S."/>
            <person name="Shea T."/>
            <person name="Sykes S."/>
            <person name="Wortman J."/>
            <person name="Nusbaum C."/>
            <person name="Birren B."/>
        </authorList>
    </citation>
    <scope>NUCLEOTIDE SEQUENCE [LARGE SCALE GENOMIC DNA]</scope>
    <source>
        <strain evidence="2">NJM9701</strain>
    </source>
</reference>
<feature type="region of interest" description="Disordered" evidence="1">
    <location>
        <begin position="1"/>
        <end position="105"/>
    </location>
</feature>
<dbReference type="eggNOG" id="ENOG502T19N">
    <property type="taxonomic scope" value="Eukaryota"/>
</dbReference>
<proteinExistence type="predicted"/>
<organism evidence="2">
    <name type="scientific">Aphanomyces invadans</name>
    <dbReference type="NCBI Taxonomy" id="157072"/>
    <lineage>
        <taxon>Eukaryota</taxon>
        <taxon>Sar</taxon>
        <taxon>Stramenopiles</taxon>
        <taxon>Oomycota</taxon>
        <taxon>Saprolegniomycetes</taxon>
        <taxon>Saprolegniales</taxon>
        <taxon>Verrucalvaceae</taxon>
        <taxon>Aphanomyces</taxon>
    </lineage>
</organism>
<dbReference type="VEuPathDB" id="FungiDB:H310_08243"/>
<accession>A0A024TZI9</accession>
<feature type="compositionally biased region" description="Low complexity" evidence="1">
    <location>
        <begin position="95"/>
        <end position="104"/>
    </location>
</feature>
<dbReference type="GeneID" id="20085293"/>
<evidence type="ECO:0000256" key="1">
    <source>
        <dbReference type="SAM" id="MobiDB-lite"/>
    </source>
</evidence>
<feature type="compositionally biased region" description="Polar residues" evidence="1">
    <location>
        <begin position="1"/>
        <end position="23"/>
    </location>
</feature>